<evidence type="ECO:0000256" key="1">
    <source>
        <dbReference type="ARBA" id="ARBA00006420"/>
    </source>
</evidence>
<comment type="similarity">
    <text evidence="1">Belongs to the NifU family.</text>
</comment>
<feature type="domain" description="NIF system FeS cluster assembly NifU C-terminal" evidence="2">
    <location>
        <begin position="9"/>
        <end position="77"/>
    </location>
</feature>
<dbReference type="HOGENOM" id="CLU_060555_4_3_2"/>
<dbReference type="Proteomes" id="UP000008136">
    <property type="component" value="Chromosome"/>
</dbReference>
<dbReference type="InterPro" id="IPR001075">
    <property type="entry name" value="NIF_FeS_clus_asmbl_NifU_C"/>
</dbReference>
<dbReference type="Gene3D" id="3.30.300.130">
    <property type="entry name" value="Fe-S cluster assembly (FSCA)"/>
    <property type="match status" value="1"/>
</dbReference>
<organism evidence="3 4">
    <name type="scientific">Archaeoglobus veneficus (strain DSM 11195 / SNP6)</name>
    <dbReference type="NCBI Taxonomy" id="693661"/>
    <lineage>
        <taxon>Archaea</taxon>
        <taxon>Methanobacteriati</taxon>
        <taxon>Methanobacteriota</taxon>
        <taxon>Archaeoglobi</taxon>
        <taxon>Archaeoglobales</taxon>
        <taxon>Archaeoglobaceae</taxon>
        <taxon>Archaeoglobus</taxon>
    </lineage>
</organism>
<dbReference type="GO" id="GO:0005506">
    <property type="term" value="F:iron ion binding"/>
    <property type="evidence" value="ECO:0007669"/>
    <property type="project" value="InterPro"/>
</dbReference>
<dbReference type="InterPro" id="IPR034904">
    <property type="entry name" value="FSCA_dom_sf"/>
</dbReference>
<name>F2KRG9_ARCVS</name>
<dbReference type="STRING" id="693661.Arcve_0715"/>
<dbReference type="GO" id="GO:0051536">
    <property type="term" value="F:iron-sulfur cluster binding"/>
    <property type="evidence" value="ECO:0007669"/>
    <property type="project" value="InterPro"/>
</dbReference>
<evidence type="ECO:0000259" key="2">
    <source>
        <dbReference type="Pfam" id="PF01106"/>
    </source>
</evidence>
<sequence>MAMGLKEKVEKVVEEEIRPALIQDGGNIAVVDVDEESGVVKVQLLGACYGCPLSQVTLAMFVEQRIKQRVPEVKKVIPV</sequence>
<accession>F2KRG9</accession>
<reference evidence="3 4" key="1">
    <citation type="submission" date="2011-03" db="EMBL/GenBank/DDBJ databases">
        <title>The complete genome of Archaeoglobus veneficus SNP6.</title>
        <authorList>
            <consortium name="US DOE Joint Genome Institute (JGI-PGF)"/>
            <person name="Lucas S."/>
            <person name="Copeland A."/>
            <person name="Lapidus A."/>
            <person name="Bruce D."/>
            <person name="Goodwin L."/>
            <person name="Pitluck S."/>
            <person name="Kyrpides N."/>
            <person name="Mavromatis K."/>
            <person name="Pagani I."/>
            <person name="Ivanova N."/>
            <person name="Mikhailova N."/>
            <person name="Lu M."/>
            <person name="Detter J.C."/>
            <person name="Tapia R."/>
            <person name="Han C."/>
            <person name="Land M."/>
            <person name="Hauser L."/>
            <person name="Markowitz V."/>
            <person name="Cheng J.-F."/>
            <person name="Hugenholtz P."/>
            <person name="Woyke T."/>
            <person name="Wu D."/>
            <person name="Spring S."/>
            <person name="Brambilla E."/>
            <person name="Klenk H.-P."/>
            <person name="Eisen J.A."/>
        </authorList>
    </citation>
    <scope>NUCLEOTIDE SEQUENCE [LARGE SCALE GENOMIC DNA]</scope>
    <source>
        <strain evidence="4">SNP6</strain>
    </source>
</reference>
<dbReference type="Pfam" id="PF01106">
    <property type="entry name" value="NifU"/>
    <property type="match status" value="1"/>
</dbReference>
<gene>
    <name evidence="3" type="ordered locus">Arcve_0715</name>
</gene>
<dbReference type="eggNOG" id="arCOG03028">
    <property type="taxonomic scope" value="Archaea"/>
</dbReference>
<protein>
    <submittedName>
        <fullName evidence="3">Nitrogen-fixing NifU domain-containing protein</fullName>
    </submittedName>
</protein>
<evidence type="ECO:0000313" key="3">
    <source>
        <dbReference type="EMBL" id="AEA46734.1"/>
    </source>
</evidence>
<dbReference type="PANTHER" id="PTHR11178">
    <property type="entry name" value="IRON-SULFUR CLUSTER SCAFFOLD PROTEIN NFU-RELATED"/>
    <property type="match status" value="1"/>
</dbReference>
<dbReference type="GO" id="GO:0016226">
    <property type="term" value="P:iron-sulfur cluster assembly"/>
    <property type="evidence" value="ECO:0007669"/>
    <property type="project" value="InterPro"/>
</dbReference>
<dbReference type="AlphaFoldDB" id="F2KRG9"/>
<dbReference type="PANTHER" id="PTHR11178:SF25">
    <property type="entry name" value="NIFU-LIKE PROTEIN 3, CHLOROPLASTIC"/>
    <property type="match status" value="1"/>
</dbReference>
<evidence type="ECO:0000313" key="4">
    <source>
        <dbReference type="Proteomes" id="UP000008136"/>
    </source>
</evidence>
<keyword evidence="4" id="KW-1185">Reference proteome</keyword>
<dbReference type="SUPFAM" id="SSF117916">
    <property type="entry name" value="Fe-S cluster assembly (FSCA) domain-like"/>
    <property type="match status" value="1"/>
</dbReference>
<proteinExistence type="inferred from homology"/>
<dbReference type="EMBL" id="CP002588">
    <property type="protein sequence ID" value="AEA46734.1"/>
    <property type="molecule type" value="Genomic_DNA"/>
</dbReference>
<dbReference type="KEGG" id="ave:Arcve_0715"/>